<evidence type="ECO:0000313" key="14">
    <source>
        <dbReference type="EMBL" id="MDT0498373.1"/>
    </source>
</evidence>
<dbReference type="RefSeq" id="WP_311365779.1">
    <property type="nucleotide sequence ID" value="NZ_JAVRIC010000020.1"/>
</dbReference>
<evidence type="ECO:0000256" key="3">
    <source>
        <dbReference type="ARBA" id="ARBA00010544"/>
    </source>
</evidence>
<feature type="transmembrane region" description="Helical" evidence="13">
    <location>
        <begin position="160"/>
        <end position="181"/>
    </location>
</feature>
<keyword evidence="9 12" id="KW-0201">Cytochrome c-type biogenesis</keyword>
<dbReference type="Proteomes" id="UP001254608">
    <property type="component" value="Unassembled WGS sequence"/>
</dbReference>
<evidence type="ECO:0000256" key="1">
    <source>
        <dbReference type="ARBA" id="ARBA00002442"/>
    </source>
</evidence>
<proteinExistence type="inferred from homology"/>
<dbReference type="InterPro" id="IPR026031">
    <property type="entry name" value="Cyt_c_CcmB_bac"/>
</dbReference>
<keyword evidence="10 13" id="KW-1133">Transmembrane helix</keyword>
<evidence type="ECO:0000256" key="10">
    <source>
        <dbReference type="ARBA" id="ARBA00022989"/>
    </source>
</evidence>
<name>A0ABU2WLE1_9GAMM</name>
<dbReference type="PANTHER" id="PTHR30070:SF1">
    <property type="entry name" value="CYTOCHROME C BIOGENESIS B-RELATED"/>
    <property type="match status" value="1"/>
</dbReference>
<sequence>MNAAFAIFQRELRLTFRRQTEWAQPLVFYGIVITLFALGADPGSPMLRQFGSTVLWVAALLALLLGGDRLFRDDLDDGTLEQLVLAPAPLAVAVGFKLAAHWLVSGLPLVLISPLIAGAFQLSHDASWALFLGLLLGSPSLALICGFGAAATVALPRAGILLPILILPLAVPVLIFGAGAVRVAQSGLPIDASLYFLAAILMLSICVLPLAAAAALRNAYE</sequence>
<evidence type="ECO:0000256" key="8">
    <source>
        <dbReference type="ARBA" id="ARBA00022692"/>
    </source>
</evidence>
<dbReference type="PANTHER" id="PTHR30070">
    <property type="entry name" value="HEME EXPORTER PROTEIN B"/>
    <property type="match status" value="1"/>
</dbReference>
<dbReference type="Pfam" id="PF03379">
    <property type="entry name" value="CcmB"/>
    <property type="match status" value="1"/>
</dbReference>
<comment type="function">
    <text evidence="1 12">Required for the export of heme to the periplasm for the biogenesis of c-type cytochromes.</text>
</comment>
<dbReference type="NCBIfam" id="TIGR01190">
    <property type="entry name" value="ccmB"/>
    <property type="match status" value="1"/>
</dbReference>
<evidence type="ECO:0000256" key="9">
    <source>
        <dbReference type="ARBA" id="ARBA00022748"/>
    </source>
</evidence>
<dbReference type="PRINTS" id="PR01414">
    <property type="entry name" value="CCMBBIOGNSIS"/>
</dbReference>
<feature type="transmembrane region" description="Helical" evidence="13">
    <location>
        <begin position="129"/>
        <end position="154"/>
    </location>
</feature>
<evidence type="ECO:0000256" key="5">
    <source>
        <dbReference type="ARBA" id="ARBA00022448"/>
    </source>
</evidence>
<feature type="transmembrane region" description="Helical" evidence="13">
    <location>
        <begin position="46"/>
        <end position="66"/>
    </location>
</feature>
<evidence type="ECO:0000256" key="12">
    <source>
        <dbReference type="PIRNR" id="PIRNR002764"/>
    </source>
</evidence>
<keyword evidence="6 12" id="KW-1003">Cell membrane</keyword>
<accession>A0ABU2WLE1</accession>
<reference evidence="14 15" key="1">
    <citation type="submission" date="2023-09" db="EMBL/GenBank/DDBJ databases">
        <authorList>
            <person name="Rey-Velasco X."/>
        </authorList>
    </citation>
    <scope>NUCLEOTIDE SEQUENCE [LARGE SCALE GENOMIC DNA]</scope>
    <source>
        <strain evidence="14 15">W345</strain>
    </source>
</reference>
<evidence type="ECO:0000256" key="2">
    <source>
        <dbReference type="ARBA" id="ARBA00004429"/>
    </source>
</evidence>
<evidence type="ECO:0000256" key="13">
    <source>
        <dbReference type="SAM" id="Phobius"/>
    </source>
</evidence>
<evidence type="ECO:0000256" key="4">
    <source>
        <dbReference type="ARBA" id="ARBA00016452"/>
    </source>
</evidence>
<keyword evidence="11 12" id="KW-0472">Membrane</keyword>
<dbReference type="InterPro" id="IPR003544">
    <property type="entry name" value="Cyt_c_biogenesis_CcmB"/>
</dbReference>
<keyword evidence="15" id="KW-1185">Reference proteome</keyword>
<evidence type="ECO:0000313" key="15">
    <source>
        <dbReference type="Proteomes" id="UP001254608"/>
    </source>
</evidence>
<keyword evidence="5 12" id="KW-0813">Transport</keyword>
<feature type="transmembrane region" description="Helical" evidence="13">
    <location>
        <begin position="21"/>
        <end position="40"/>
    </location>
</feature>
<comment type="subcellular location">
    <subcellularLocation>
        <location evidence="2">Cell inner membrane</location>
        <topology evidence="2">Multi-pass membrane protein</topology>
    </subcellularLocation>
</comment>
<dbReference type="PIRSF" id="PIRSF002764">
    <property type="entry name" value="CcmB"/>
    <property type="match status" value="1"/>
</dbReference>
<feature type="transmembrane region" description="Helical" evidence="13">
    <location>
        <begin position="102"/>
        <end position="122"/>
    </location>
</feature>
<comment type="similarity">
    <text evidence="3 12">Belongs to the CcmB/CycW/HelB family.</text>
</comment>
<organism evidence="14 15">
    <name type="scientific">Banduia mediterranea</name>
    <dbReference type="NCBI Taxonomy" id="3075609"/>
    <lineage>
        <taxon>Bacteria</taxon>
        <taxon>Pseudomonadati</taxon>
        <taxon>Pseudomonadota</taxon>
        <taxon>Gammaproteobacteria</taxon>
        <taxon>Nevskiales</taxon>
        <taxon>Algiphilaceae</taxon>
        <taxon>Banduia</taxon>
    </lineage>
</organism>
<evidence type="ECO:0000256" key="6">
    <source>
        <dbReference type="ARBA" id="ARBA00022475"/>
    </source>
</evidence>
<protein>
    <recommendedName>
        <fullName evidence="4 12">Heme exporter protein B</fullName>
    </recommendedName>
</protein>
<keyword evidence="7 12" id="KW-0997">Cell inner membrane</keyword>
<evidence type="ECO:0000256" key="11">
    <source>
        <dbReference type="ARBA" id="ARBA00023136"/>
    </source>
</evidence>
<feature type="transmembrane region" description="Helical" evidence="13">
    <location>
        <begin position="193"/>
        <end position="216"/>
    </location>
</feature>
<comment type="caution">
    <text evidence="14">The sequence shown here is derived from an EMBL/GenBank/DDBJ whole genome shotgun (WGS) entry which is preliminary data.</text>
</comment>
<gene>
    <name evidence="14" type="primary">ccmB</name>
    <name evidence="14" type="ORF">RM530_13505</name>
</gene>
<dbReference type="EMBL" id="JAVRIC010000020">
    <property type="protein sequence ID" value="MDT0498373.1"/>
    <property type="molecule type" value="Genomic_DNA"/>
</dbReference>
<keyword evidence="8 13" id="KW-0812">Transmembrane</keyword>
<evidence type="ECO:0000256" key="7">
    <source>
        <dbReference type="ARBA" id="ARBA00022519"/>
    </source>
</evidence>